<dbReference type="SFLD" id="SFLDS00003">
    <property type="entry name" value="Haloacid_Dehalogenase"/>
    <property type="match status" value="1"/>
</dbReference>
<dbReference type="InterPro" id="IPR036412">
    <property type="entry name" value="HAD-like_sf"/>
</dbReference>
<proteinExistence type="predicted"/>
<name>A0A1B3XPM0_9BACI</name>
<dbReference type="CDD" id="cd07516">
    <property type="entry name" value="HAD_Pase"/>
    <property type="match status" value="1"/>
</dbReference>
<dbReference type="NCBIfam" id="TIGR01484">
    <property type="entry name" value="HAD-SF-IIB"/>
    <property type="match status" value="1"/>
</dbReference>
<gene>
    <name evidence="1" type="ORF">ABE28_012430</name>
</gene>
<dbReference type="PROSITE" id="PS01228">
    <property type="entry name" value="COF_1"/>
    <property type="match status" value="1"/>
</dbReference>
<dbReference type="Proteomes" id="UP000077926">
    <property type="component" value="Chromosome"/>
</dbReference>
<dbReference type="AlphaFoldDB" id="A0A1B3XPM0"/>
<dbReference type="GO" id="GO:0016791">
    <property type="term" value="F:phosphatase activity"/>
    <property type="evidence" value="ECO:0007669"/>
    <property type="project" value="TreeGrafter"/>
</dbReference>
<dbReference type="Gene3D" id="3.30.1240.10">
    <property type="match status" value="1"/>
</dbReference>
<organism evidence="1 2">
    <name type="scientific">Peribacillus muralis</name>
    <dbReference type="NCBI Taxonomy" id="264697"/>
    <lineage>
        <taxon>Bacteria</taxon>
        <taxon>Bacillati</taxon>
        <taxon>Bacillota</taxon>
        <taxon>Bacilli</taxon>
        <taxon>Bacillales</taxon>
        <taxon>Bacillaceae</taxon>
        <taxon>Peribacillus</taxon>
    </lineage>
</organism>
<keyword evidence="2" id="KW-1185">Reference proteome</keyword>
<dbReference type="STRING" id="264697.ABE28_012430"/>
<dbReference type="KEGG" id="bmur:ABE28_012430"/>
<reference evidence="1 2" key="1">
    <citation type="submission" date="2016-08" db="EMBL/GenBank/DDBJ databases">
        <title>Complete genome sequence of Bacillus muralis G25-68, a strain with toxicity to nematodes.</title>
        <authorList>
            <person name="Zheng Z."/>
        </authorList>
    </citation>
    <scope>NUCLEOTIDE SEQUENCE [LARGE SCALE GENOMIC DNA]</scope>
    <source>
        <strain evidence="1 2">G25-68</strain>
    </source>
</reference>
<sequence>MKYIGKIYERVKKMMKPEIKLVALDMDGTLLNQAGEISEENRKAIKEAEEQGVFVVLSTGRSYATCSDFAKSMALRSYLITVNGSEIFDNQGKLVERNIVDTESIQWMWELSQKHDTHFWAISCDHVYRAEMPEKIYDSEWLKFGFDTEDEATRQIIMDELVSRGNLEISNSSPTNIEVNAMGVNKAKAITLVCSLLNITMDQVMAVGDSLNDLAMISEAKLGVAMGNAQAKVKEKADWVTATNEEDGVAKAIRKWVLTN</sequence>
<dbReference type="PANTHER" id="PTHR10000:SF55">
    <property type="entry name" value="5-AMINO-6-(5-PHOSPHO-D-RIBITYLAMINO)URACIL PHOSPHATASE YCSE"/>
    <property type="match status" value="1"/>
</dbReference>
<dbReference type="PANTHER" id="PTHR10000">
    <property type="entry name" value="PHOSPHOSERINE PHOSPHATASE"/>
    <property type="match status" value="1"/>
</dbReference>
<dbReference type="GO" id="GO:0000287">
    <property type="term" value="F:magnesium ion binding"/>
    <property type="evidence" value="ECO:0007669"/>
    <property type="project" value="TreeGrafter"/>
</dbReference>
<dbReference type="Gene3D" id="3.40.50.1000">
    <property type="entry name" value="HAD superfamily/HAD-like"/>
    <property type="match status" value="1"/>
</dbReference>
<dbReference type="SFLD" id="SFLDG01144">
    <property type="entry name" value="C2.B.4:_PGP_Like"/>
    <property type="match status" value="1"/>
</dbReference>
<dbReference type="Pfam" id="PF08282">
    <property type="entry name" value="Hydrolase_3"/>
    <property type="match status" value="2"/>
</dbReference>
<dbReference type="EMBL" id="CP017080">
    <property type="protein sequence ID" value="AOH55157.1"/>
    <property type="molecule type" value="Genomic_DNA"/>
</dbReference>
<dbReference type="GO" id="GO:0005829">
    <property type="term" value="C:cytosol"/>
    <property type="evidence" value="ECO:0007669"/>
    <property type="project" value="TreeGrafter"/>
</dbReference>
<dbReference type="InterPro" id="IPR023214">
    <property type="entry name" value="HAD_sf"/>
</dbReference>
<dbReference type="PROSITE" id="PS01229">
    <property type="entry name" value="COF_2"/>
    <property type="match status" value="1"/>
</dbReference>
<evidence type="ECO:0000313" key="1">
    <source>
        <dbReference type="EMBL" id="AOH55157.1"/>
    </source>
</evidence>
<dbReference type="SUPFAM" id="SSF56784">
    <property type="entry name" value="HAD-like"/>
    <property type="match status" value="1"/>
</dbReference>
<dbReference type="SFLD" id="SFLDG01140">
    <property type="entry name" value="C2.B:_Phosphomannomutase_and_P"/>
    <property type="match status" value="1"/>
</dbReference>
<evidence type="ECO:0000313" key="2">
    <source>
        <dbReference type="Proteomes" id="UP000077926"/>
    </source>
</evidence>
<accession>A0A1B3XPM0</accession>
<dbReference type="InterPro" id="IPR006379">
    <property type="entry name" value="HAD-SF_hydro_IIB"/>
</dbReference>
<protein>
    <submittedName>
        <fullName evidence="1">Phosphoglycolate phosphatase</fullName>
    </submittedName>
</protein>